<name>A0A316TRH5_9BACT</name>
<comment type="caution">
    <text evidence="2">The sequence shown here is derived from an EMBL/GenBank/DDBJ whole genome shotgun (WGS) entry which is preliminary data.</text>
</comment>
<reference evidence="2 3" key="1">
    <citation type="submission" date="2018-05" db="EMBL/GenBank/DDBJ databases">
        <title>Rhodohalobacter halophilus gen. nov., sp. nov., a moderately halophilic member of the family Balneolaceae.</title>
        <authorList>
            <person name="Liu Z.-W."/>
        </authorList>
    </citation>
    <scope>NUCLEOTIDE SEQUENCE [LARGE SCALE GENOMIC DNA]</scope>
    <source>
        <strain evidence="2 3">8A47</strain>
    </source>
</reference>
<organism evidence="2 3">
    <name type="scientific">Rhodohalobacter mucosus</name>
    <dbReference type="NCBI Taxonomy" id="2079485"/>
    <lineage>
        <taxon>Bacteria</taxon>
        <taxon>Pseudomonadati</taxon>
        <taxon>Balneolota</taxon>
        <taxon>Balneolia</taxon>
        <taxon>Balneolales</taxon>
        <taxon>Balneolaceae</taxon>
        <taxon>Rhodohalobacter</taxon>
    </lineage>
</organism>
<feature type="chain" id="PRO_5016284873" description="Secreted protein" evidence="1">
    <location>
        <begin position="19"/>
        <end position="159"/>
    </location>
</feature>
<sequence>MKKLILTVFLTTSLLILAEQGMAQDRNFGIGAQVTSPAGITMKGWVSETGALASVFSFNLSENASSFYLHLDYQDHKIYDDLNWEFGYLSYYYGGGVRYIWREIGLDDSFFALRLPAGLNANFTELPVEFYMEIAPTFEVVPDFNFGFAGGFGFRYFLN</sequence>
<dbReference type="Proteomes" id="UP000245533">
    <property type="component" value="Unassembled WGS sequence"/>
</dbReference>
<keyword evidence="3" id="KW-1185">Reference proteome</keyword>
<dbReference type="EMBL" id="QGGB01000004">
    <property type="protein sequence ID" value="PWN07223.1"/>
    <property type="molecule type" value="Genomic_DNA"/>
</dbReference>
<evidence type="ECO:0000313" key="3">
    <source>
        <dbReference type="Proteomes" id="UP000245533"/>
    </source>
</evidence>
<gene>
    <name evidence="2" type="ORF">DDZ15_05335</name>
</gene>
<dbReference type="AlphaFoldDB" id="A0A316TRH5"/>
<proteinExistence type="predicted"/>
<evidence type="ECO:0008006" key="4">
    <source>
        <dbReference type="Google" id="ProtNLM"/>
    </source>
</evidence>
<accession>A0A316TRH5</accession>
<dbReference type="RefSeq" id="WP_109645878.1">
    <property type="nucleotide sequence ID" value="NZ_QGGB01000004.1"/>
</dbReference>
<evidence type="ECO:0000256" key="1">
    <source>
        <dbReference type="SAM" id="SignalP"/>
    </source>
</evidence>
<feature type="signal peptide" evidence="1">
    <location>
        <begin position="1"/>
        <end position="18"/>
    </location>
</feature>
<keyword evidence="1" id="KW-0732">Signal</keyword>
<dbReference type="OrthoDB" id="1524593at2"/>
<protein>
    <recommendedName>
        <fullName evidence="4">Secreted protein</fullName>
    </recommendedName>
</protein>
<evidence type="ECO:0000313" key="2">
    <source>
        <dbReference type="EMBL" id="PWN07223.1"/>
    </source>
</evidence>